<protein>
    <recommendedName>
        <fullName evidence="3">Lysine N-acyltransferase MbtK</fullName>
    </recommendedName>
    <alternativeName>
        <fullName evidence="4">Mycobactin synthase protein K</fullName>
    </alternativeName>
</protein>
<evidence type="ECO:0000256" key="1">
    <source>
        <dbReference type="ARBA" id="ARBA00003818"/>
    </source>
</evidence>
<evidence type="ECO:0000313" key="8">
    <source>
        <dbReference type="Proteomes" id="UP001500635"/>
    </source>
</evidence>
<evidence type="ECO:0000259" key="6">
    <source>
        <dbReference type="SMART" id="SM01006"/>
    </source>
</evidence>
<evidence type="ECO:0000256" key="5">
    <source>
        <dbReference type="SAM" id="MobiDB-lite"/>
    </source>
</evidence>
<dbReference type="Proteomes" id="UP001500635">
    <property type="component" value="Unassembled WGS sequence"/>
</dbReference>
<dbReference type="Gene3D" id="3.40.630.30">
    <property type="match status" value="1"/>
</dbReference>
<comment type="function">
    <text evidence="1">Acyltransferase required for the direct transfer of medium- to long-chain fatty acyl moieties from a carrier protein (MbtL) on to the epsilon-amino group of lysine residue in the mycobactin core.</text>
</comment>
<dbReference type="PANTHER" id="PTHR31438">
    <property type="entry name" value="LYSINE N-ACYLTRANSFERASE C17G9.06C-RELATED"/>
    <property type="match status" value="1"/>
</dbReference>
<comment type="pathway">
    <text evidence="2">Siderophore biosynthesis; mycobactin biosynthesis.</text>
</comment>
<evidence type="ECO:0000256" key="3">
    <source>
        <dbReference type="ARBA" id="ARBA00020586"/>
    </source>
</evidence>
<feature type="region of interest" description="Disordered" evidence="5">
    <location>
        <begin position="1"/>
        <end position="21"/>
    </location>
</feature>
<name>A0ABP8JUV4_9ACTN</name>
<sequence length="206" mass="22830">MNRPAHPPIVLPREVPDTSSDMKVVPAPNLPELRSGFSVRLVDLDSSDIDRVAEWMSRPHLLETWEQGWSVERWRDDAAARLAGDYSRPLIFGIDGVEVGYAEIYRVARDEVGKVYDVHPYDLGLHIATGEPDYVGRGRASAFIGALTDGLLAADPAAQRVVADPDVRNARMHGALRRNGFVNRGDVDVRPGRRIALFVAERATRP</sequence>
<comment type="caution">
    <text evidence="7">The sequence shown here is derived from an EMBL/GenBank/DDBJ whole genome shotgun (WGS) entry which is preliminary data.</text>
</comment>
<dbReference type="InterPro" id="IPR016181">
    <property type="entry name" value="Acyl_CoA_acyltransferase"/>
</dbReference>
<gene>
    <name evidence="7" type="ORF">GCM10023147_30690</name>
</gene>
<evidence type="ECO:0000313" key="7">
    <source>
        <dbReference type="EMBL" id="GAA4396409.1"/>
    </source>
</evidence>
<dbReference type="SMART" id="SM01006">
    <property type="entry name" value="AlcB"/>
    <property type="match status" value="1"/>
</dbReference>
<organism evidence="7 8">
    <name type="scientific">Tsukamurella soli</name>
    <dbReference type="NCBI Taxonomy" id="644556"/>
    <lineage>
        <taxon>Bacteria</taxon>
        <taxon>Bacillati</taxon>
        <taxon>Actinomycetota</taxon>
        <taxon>Actinomycetes</taxon>
        <taxon>Mycobacteriales</taxon>
        <taxon>Tsukamurellaceae</taxon>
        <taxon>Tsukamurella</taxon>
    </lineage>
</organism>
<evidence type="ECO:0000256" key="4">
    <source>
        <dbReference type="ARBA" id="ARBA00031122"/>
    </source>
</evidence>
<accession>A0ABP8JUV4</accession>
<evidence type="ECO:0000256" key="2">
    <source>
        <dbReference type="ARBA" id="ARBA00005102"/>
    </source>
</evidence>
<feature type="compositionally biased region" description="Pro residues" evidence="5">
    <location>
        <begin position="1"/>
        <end position="10"/>
    </location>
</feature>
<dbReference type="Pfam" id="PF13523">
    <property type="entry name" value="Acetyltransf_8"/>
    <property type="match status" value="1"/>
</dbReference>
<dbReference type="PANTHER" id="PTHR31438:SF1">
    <property type="entry name" value="LYSINE N-ACYLTRANSFERASE C17G9.06C-RELATED"/>
    <property type="match status" value="1"/>
</dbReference>
<dbReference type="EMBL" id="BAABFR010000049">
    <property type="protein sequence ID" value="GAA4396409.1"/>
    <property type="molecule type" value="Genomic_DNA"/>
</dbReference>
<proteinExistence type="predicted"/>
<feature type="domain" description="Acyltransferase MbtK/IucB-like conserved" evidence="6">
    <location>
        <begin position="40"/>
        <end position="88"/>
    </location>
</feature>
<keyword evidence="8" id="KW-1185">Reference proteome</keyword>
<dbReference type="SUPFAM" id="SSF55729">
    <property type="entry name" value="Acyl-CoA N-acyltransferases (Nat)"/>
    <property type="match status" value="1"/>
</dbReference>
<reference evidence="8" key="1">
    <citation type="journal article" date="2019" name="Int. J. Syst. Evol. Microbiol.">
        <title>The Global Catalogue of Microorganisms (GCM) 10K type strain sequencing project: providing services to taxonomists for standard genome sequencing and annotation.</title>
        <authorList>
            <consortium name="The Broad Institute Genomics Platform"/>
            <consortium name="The Broad Institute Genome Sequencing Center for Infectious Disease"/>
            <person name="Wu L."/>
            <person name="Ma J."/>
        </authorList>
    </citation>
    <scope>NUCLEOTIDE SEQUENCE [LARGE SCALE GENOMIC DNA]</scope>
    <source>
        <strain evidence="8">JCM 17688</strain>
    </source>
</reference>
<dbReference type="InterPro" id="IPR019432">
    <property type="entry name" value="Acyltransferase_MbtK/IucB-like"/>
</dbReference>
<dbReference type="RefSeq" id="WP_344997491.1">
    <property type="nucleotide sequence ID" value="NZ_BAABFR010000049.1"/>
</dbReference>